<proteinExistence type="predicted"/>
<gene>
    <name evidence="4" type="ORF">PAAG_01827</name>
</gene>
<dbReference type="RefSeq" id="XP_002795939.1">
    <property type="nucleotide sequence ID" value="XM_002795893.1"/>
</dbReference>
<feature type="transmembrane region" description="Helical" evidence="2">
    <location>
        <begin position="117"/>
        <end position="141"/>
    </location>
</feature>
<dbReference type="VEuPathDB" id="FungiDB:PAAG_01827"/>
<dbReference type="HOGENOM" id="CLU_045148_2_0_1"/>
<feature type="domain" description="DUF7703" evidence="3">
    <location>
        <begin position="21"/>
        <end position="251"/>
    </location>
</feature>
<dbReference type="OrthoDB" id="405906at2759"/>
<feature type="region of interest" description="Disordered" evidence="1">
    <location>
        <begin position="317"/>
        <end position="372"/>
    </location>
</feature>
<dbReference type="OMA" id="IWETVRM"/>
<dbReference type="STRING" id="502779.C1GTI2"/>
<dbReference type="KEGG" id="pbl:PAAG_01827"/>
<evidence type="ECO:0000259" key="3">
    <source>
        <dbReference type="Pfam" id="PF24802"/>
    </source>
</evidence>
<keyword evidence="5" id="KW-1185">Reference proteome</keyword>
<dbReference type="Proteomes" id="UP000002059">
    <property type="component" value="Partially assembled WGS sequence"/>
</dbReference>
<name>C1GTI2_PARBA</name>
<feature type="compositionally biased region" description="Basic and acidic residues" evidence="1">
    <location>
        <begin position="317"/>
        <end position="327"/>
    </location>
</feature>
<accession>C1GTI2</accession>
<protein>
    <submittedName>
        <fullName evidence="4">Integral membrane protein</fullName>
    </submittedName>
</protein>
<keyword evidence="2" id="KW-1133">Transmembrane helix</keyword>
<organism evidence="4 5">
    <name type="scientific">Paracoccidioides lutzii (strain ATCC MYA-826 / Pb01)</name>
    <name type="common">Paracoccidioides brasiliensis</name>
    <dbReference type="NCBI Taxonomy" id="502779"/>
    <lineage>
        <taxon>Eukaryota</taxon>
        <taxon>Fungi</taxon>
        <taxon>Dikarya</taxon>
        <taxon>Ascomycota</taxon>
        <taxon>Pezizomycotina</taxon>
        <taxon>Eurotiomycetes</taxon>
        <taxon>Eurotiomycetidae</taxon>
        <taxon>Onygenales</taxon>
        <taxon>Ajellomycetaceae</taxon>
        <taxon>Paracoccidioides</taxon>
    </lineage>
</organism>
<dbReference type="PANTHER" id="PTHR37013:SF3">
    <property type="entry name" value="INTEGRAL MEMBRANE PROTEIN (AFU_ORTHOLOGUE AFUA_1G05950)"/>
    <property type="match status" value="1"/>
</dbReference>
<reference evidence="4 5" key="1">
    <citation type="journal article" date="2011" name="PLoS Genet.">
        <title>Comparative genomic analysis of human fungal pathogens causing paracoccidioidomycosis.</title>
        <authorList>
            <person name="Desjardins C.A."/>
            <person name="Champion M.D."/>
            <person name="Holder J.W."/>
            <person name="Muszewska A."/>
            <person name="Goldberg J."/>
            <person name="Bailao A.M."/>
            <person name="Brigido M.M."/>
            <person name="Ferreira M.E."/>
            <person name="Garcia A.M."/>
            <person name="Grynberg M."/>
            <person name="Gujja S."/>
            <person name="Heiman D.I."/>
            <person name="Henn M.R."/>
            <person name="Kodira C.D."/>
            <person name="Leon-Narvaez H."/>
            <person name="Longo L.V."/>
            <person name="Ma L.J."/>
            <person name="Malavazi I."/>
            <person name="Matsuo A.L."/>
            <person name="Morais F.V."/>
            <person name="Pereira M."/>
            <person name="Rodriguez-Brito S."/>
            <person name="Sakthikumar S."/>
            <person name="Salem-Izacc S.M."/>
            <person name="Sykes S.M."/>
            <person name="Teixeira M.M."/>
            <person name="Vallejo M.C."/>
            <person name="Walter M.E."/>
            <person name="Yandava C."/>
            <person name="Young S."/>
            <person name="Zeng Q."/>
            <person name="Zucker J."/>
            <person name="Felipe M.S."/>
            <person name="Goldman G.H."/>
            <person name="Haas B.J."/>
            <person name="McEwen J.G."/>
            <person name="Nino-Vega G."/>
            <person name="Puccia R."/>
            <person name="San-Blas G."/>
            <person name="Soares C.M."/>
            <person name="Birren B.W."/>
            <person name="Cuomo C.A."/>
        </authorList>
    </citation>
    <scope>NUCLEOTIDE SEQUENCE [LARGE SCALE GENOMIC DNA]</scope>
    <source>
        <strain evidence="5">ATCC MYA-826 / Pb01</strain>
    </source>
</reference>
<feature type="transmembrane region" description="Helical" evidence="2">
    <location>
        <begin position="161"/>
        <end position="179"/>
    </location>
</feature>
<evidence type="ECO:0000313" key="5">
    <source>
        <dbReference type="Proteomes" id="UP000002059"/>
    </source>
</evidence>
<evidence type="ECO:0000256" key="1">
    <source>
        <dbReference type="SAM" id="MobiDB-lite"/>
    </source>
</evidence>
<dbReference type="InterPro" id="IPR056120">
    <property type="entry name" value="DUF7703"/>
</dbReference>
<feature type="compositionally biased region" description="Basic and acidic residues" evidence="1">
    <location>
        <begin position="350"/>
        <end position="362"/>
    </location>
</feature>
<evidence type="ECO:0000313" key="4">
    <source>
        <dbReference type="EMBL" id="EEH39638.1"/>
    </source>
</evidence>
<dbReference type="PANTHER" id="PTHR37013">
    <property type="entry name" value="INTEGRAL MEMBRANE PROTEIN (AFU_ORTHOLOGUE AFUA_1G05950)-RELATED"/>
    <property type="match status" value="1"/>
</dbReference>
<feature type="compositionally biased region" description="Low complexity" evidence="1">
    <location>
        <begin position="339"/>
        <end position="348"/>
    </location>
</feature>
<feature type="transmembrane region" description="Helical" evidence="2">
    <location>
        <begin position="52"/>
        <end position="76"/>
    </location>
</feature>
<evidence type="ECO:0000256" key="2">
    <source>
        <dbReference type="SAM" id="Phobius"/>
    </source>
</evidence>
<dbReference type="GeneID" id="9099320"/>
<dbReference type="AlphaFoldDB" id="C1GTI2"/>
<dbReference type="EMBL" id="KN293995">
    <property type="protein sequence ID" value="EEH39638.1"/>
    <property type="molecule type" value="Genomic_DNA"/>
</dbReference>
<keyword evidence="2" id="KW-0472">Membrane</keyword>
<dbReference type="eggNOG" id="ENOG502SIDK">
    <property type="taxonomic scope" value="Eukaryota"/>
</dbReference>
<dbReference type="Pfam" id="PF24802">
    <property type="entry name" value="DUF7703"/>
    <property type="match status" value="1"/>
</dbReference>
<feature type="transmembrane region" description="Helical" evidence="2">
    <location>
        <begin position="20"/>
        <end position="45"/>
    </location>
</feature>
<keyword evidence="2" id="KW-0812">Transmembrane</keyword>
<feature type="transmembrane region" description="Helical" evidence="2">
    <location>
        <begin position="82"/>
        <end position="105"/>
    </location>
</feature>
<sequence>MAMGTGDGVTGAYSGHLGTQIAIGVFLAIGWYNAIELCALVFMAFNTYRGLYFWSLLLTALVGVVPYCIGFLLKFFELMESIWLAVVLLSCGWWVMITGQSFVLYSRLHLVLRDEKVLRRVLCMIIVNVFILHVPTTILTFGSNSNSKDLFVPAYNIMEKIQMTGFCIQEFIISTLYIWETVNMLKLSPDNGNRKIMYQLLGINLIFILMDIGLLAVAYANLYVYETTLKAMIYSVKLKLEFAVLGKLVHLVNSHSWSPEFSTGPNGYPDFVDPNRITSDISHAPRIAAPTPKPPWLQSEDVMDATMMVADLPDRRPSAYTAEHSETDASLAGVTQTAPSNPNTTSTPRDFPRPLPREKKPESNYPESKWPD</sequence>
<feature type="transmembrane region" description="Helical" evidence="2">
    <location>
        <begin position="200"/>
        <end position="225"/>
    </location>
</feature>